<dbReference type="OrthoDB" id="430207at2759"/>
<gene>
    <name evidence="7" type="ORF">BIW11_11094</name>
</gene>
<dbReference type="FunCoup" id="A0A1V9XCM3">
    <property type="interactions" value="51"/>
</dbReference>
<evidence type="ECO:0000256" key="2">
    <source>
        <dbReference type="ARBA" id="ARBA00006824"/>
    </source>
</evidence>
<name>A0A1V9XCM3_9ACAR</name>
<accession>A0A1V9XCM3</accession>
<evidence type="ECO:0000256" key="4">
    <source>
        <dbReference type="ARBA" id="ARBA00022989"/>
    </source>
</evidence>
<keyword evidence="4 6" id="KW-1133">Transmembrane helix</keyword>
<dbReference type="PANTHER" id="PTHR11266:SF85">
    <property type="entry name" value="MPV17-LIKE PROTEIN"/>
    <property type="match status" value="1"/>
</dbReference>
<comment type="subcellular location">
    <subcellularLocation>
        <location evidence="1">Membrane</location>
        <topology evidence="1">Multi-pass membrane protein</topology>
    </subcellularLocation>
</comment>
<proteinExistence type="inferred from homology"/>
<evidence type="ECO:0000313" key="8">
    <source>
        <dbReference type="Proteomes" id="UP000192247"/>
    </source>
</evidence>
<keyword evidence="5 6" id="KW-0472">Membrane</keyword>
<dbReference type="Pfam" id="PF04117">
    <property type="entry name" value="Mpv17_PMP22"/>
    <property type="match status" value="1"/>
</dbReference>
<evidence type="ECO:0000256" key="3">
    <source>
        <dbReference type="ARBA" id="ARBA00022692"/>
    </source>
</evidence>
<protein>
    <submittedName>
        <fullName evidence="7">Mpv17 protein-like</fullName>
    </submittedName>
</protein>
<reference evidence="7 8" key="1">
    <citation type="journal article" date="2017" name="Gigascience">
        <title>Draft genome of the honey bee ectoparasitic mite, Tropilaelaps mercedesae, is shaped by the parasitic life history.</title>
        <authorList>
            <person name="Dong X."/>
            <person name="Armstrong S.D."/>
            <person name="Xia D."/>
            <person name="Makepeace B.L."/>
            <person name="Darby A.C."/>
            <person name="Kadowaki T."/>
        </authorList>
    </citation>
    <scope>NUCLEOTIDE SEQUENCE [LARGE SCALE GENOMIC DNA]</scope>
    <source>
        <strain evidence="7">Wuxi-XJTLU</strain>
    </source>
</reference>
<comment type="caution">
    <text evidence="7">The sequence shown here is derived from an EMBL/GenBank/DDBJ whole genome shotgun (WGS) entry which is preliminary data.</text>
</comment>
<dbReference type="InParanoid" id="A0A1V9XCM3"/>
<keyword evidence="3 6" id="KW-0812">Transmembrane</keyword>
<evidence type="ECO:0000313" key="7">
    <source>
        <dbReference type="EMBL" id="OQR71284.1"/>
    </source>
</evidence>
<feature type="transmembrane region" description="Helical" evidence="6">
    <location>
        <begin position="50"/>
        <end position="72"/>
    </location>
</feature>
<dbReference type="AlphaFoldDB" id="A0A1V9XCM3"/>
<sequence length="197" mass="22322">MSAIFNRVRAVFRARPLVANVTTYTTMICTAEFSQQTILKRYESDRKYDFSIIGRYAVIGTCIYGPTLFHFYRILDKALPAKTVATSLQKALIDQAILSSSLLVAFYTALSIMEGKEDIFAETRAKWWPTYKLSCCFWLPVQCINFLFMPPAARVVTVAVCSFAWVNILCICKRRTNNSSEPAKAELVVNGEDVKQK</sequence>
<dbReference type="Proteomes" id="UP000192247">
    <property type="component" value="Unassembled WGS sequence"/>
</dbReference>
<evidence type="ECO:0000256" key="6">
    <source>
        <dbReference type="RuleBase" id="RU363053"/>
    </source>
</evidence>
<dbReference type="STRING" id="418985.A0A1V9XCM3"/>
<dbReference type="PANTHER" id="PTHR11266">
    <property type="entry name" value="PEROXISOMAL MEMBRANE PROTEIN 2, PXMP2 MPV17"/>
    <property type="match status" value="1"/>
</dbReference>
<comment type="similarity">
    <text evidence="2 6">Belongs to the peroxisomal membrane protein PXMP2/4 family.</text>
</comment>
<dbReference type="GO" id="GO:0016020">
    <property type="term" value="C:membrane"/>
    <property type="evidence" value="ECO:0007669"/>
    <property type="project" value="UniProtKB-SubCell"/>
</dbReference>
<keyword evidence="8" id="KW-1185">Reference proteome</keyword>
<evidence type="ECO:0000256" key="1">
    <source>
        <dbReference type="ARBA" id="ARBA00004141"/>
    </source>
</evidence>
<evidence type="ECO:0000256" key="5">
    <source>
        <dbReference type="ARBA" id="ARBA00023136"/>
    </source>
</evidence>
<dbReference type="GO" id="GO:0005739">
    <property type="term" value="C:mitochondrion"/>
    <property type="evidence" value="ECO:0007669"/>
    <property type="project" value="TreeGrafter"/>
</dbReference>
<organism evidence="7 8">
    <name type="scientific">Tropilaelaps mercedesae</name>
    <dbReference type="NCBI Taxonomy" id="418985"/>
    <lineage>
        <taxon>Eukaryota</taxon>
        <taxon>Metazoa</taxon>
        <taxon>Ecdysozoa</taxon>
        <taxon>Arthropoda</taxon>
        <taxon>Chelicerata</taxon>
        <taxon>Arachnida</taxon>
        <taxon>Acari</taxon>
        <taxon>Parasitiformes</taxon>
        <taxon>Mesostigmata</taxon>
        <taxon>Gamasina</taxon>
        <taxon>Dermanyssoidea</taxon>
        <taxon>Laelapidae</taxon>
        <taxon>Tropilaelaps</taxon>
    </lineage>
</organism>
<dbReference type="EMBL" id="MNPL01014991">
    <property type="protein sequence ID" value="OQR71284.1"/>
    <property type="molecule type" value="Genomic_DNA"/>
</dbReference>
<dbReference type="InterPro" id="IPR007248">
    <property type="entry name" value="Mpv17_PMP22"/>
</dbReference>
<feature type="transmembrane region" description="Helical" evidence="6">
    <location>
        <begin position="155"/>
        <end position="172"/>
    </location>
</feature>